<proteinExistence type="predicted"/>
<organism evidence="1 2">
    <name type="scientific">Fusobacterium hominis</name>
    <dbReference type="NCBI Taxonomy" id="2764326"/>
    <lineage>
        <taxon>Bacteria</taxon>
        <taxon>Fusobacteriati</taxon>
        <taxon>Fusobacteriota</taxon>
        <taxon>Fusobacteriia</taxon>
        <taxon>Fusobacteriales</taxon>
        <taxon>Fusobacteriaceae</taxon>
        <taxon>Fusobacterium</taxon>
    </lineage>
</organism>
<sequence>MLKKFGIGDYKSTKWSGGITTELYIYPENSSYKDRNFNFRVSMATTEIPNSTFTLLPDIHRYISILEGKIFIEHKNHGHVTLLPHMIHSFEGDWETSAKGKVTDFNLMLKNCQGTLEFIGIQNFETEIENPHILFVFCIEGVVNIGDLTLHPHEIAVAENENITISGENAKLYIGKIFHIK</sequence>
<dbReference type="SUPFAM" id="SSF51182">
    <property type="entry name" value="RmlC-like cupins"/>
    <property type="match status" value="1"/>
</dbReference>
<name>A0A7G9GV04_9FUSO</name>
<protein>
    <submittedName>
        <fullName evidence="1">HutD family protein</fullName>
    </submittedName>
</protein>
<keyword evidence="2" id="KW-1185">Reference proteome</keyword>
<evidence type="ECO:0000313" key="1">
    <source>
        <dbReference type="EMBL" id="QNM14636.1"/>
    </source>
</evidence>
<dbReference type="InterPro" id="IPR014710">
    <property type="entry name" value="RmlC-like_jellyroll"/>
</dbReference>
<dbReference type="EMBL" id="CP060637">
    <property type="protein sequence ID" value="QNM14636.1"/>
    <property type="molecule type" value="Genomic_DNA"/>
</dbReference>
<reference evidence="1 2" key="1">
    <citation type="submission" date="2020-08" db="EMBL/GenBank/DDBJ databases">
        <authorList>
            <person name="Liu C."/>
            <person name="Sun Q."/>
        </authorList>
    </citation>
    <scope>NUCLEOTIDE SEQUENCE [LARGE SCALE GENOMIC DNA]</scope>
    <source>
        <strain evidence="1 2">NSJ-57</strain>
    </source>
</reference>
<dbReference type="PANTHER" id="PTHR37943:SF1">
    <property type="entry name" value="PROTEIN VES"/>
    <property type="match status" value="1"/>
</dbReference>
<dbReference type="KEGG" id="fho:H9Q81_06560"/>
<dbReference type="RefSeq" id="WP_101474193.1">
    <property type="nucleotide sequence ID" value="NZ_CP060637.1"/>
</dbReference>
<dbReference type="Gene3D" id="2.60.120.10">
    <property type="entry name" value="Jelly Rolls"/>
    <property type="match status" value="1"/>
</dbReference>
<dbReference type="AlphaFoldDB" id="A0A7G9GV04"/>
<dbReference type="PANTHER" id="PTHR37943">
    <property type="entry name" value="PROTEIN VES"/>
    <property type="match status" value="1"/>
</dbReference>
<accession>A0A7G9GV04</accession>
<dbReference type="InterPro" id="IPR010282">
    <property type="entry name" value="Uncharacterised_HutD/Ves"/>
</dbReference>
<dbReference type="Proteomes" id="UP000515913">
    <property type="component" value="Chromosome"/>
</dbReference>
<dbReference type="InterPro" id="IPR011051">
    <property type="entry name" value="RmlC_Cupin_sf"/>
</dbReference>
<dbReference type="Pfam" id="PF05962">
    <property type="entry name" value="HutD"/>
    <property type="match status" value="1"/>
</dbReference>
<evidence type="ECO:0000313" key="2">
    <source>
        <dbReference type="Proteomes" id="UP000515913"/>
    </source>
</evidence>
<gene>
    <name evidence="1" type="ORF">H9Q81_06560</name>
</gene>